<name>A0A0A8JZI8_9HYPH</name>
<dbReference type="InterPro" id="IPR021409">
    <property type="entry name" value="DUF3047"/>
</dbReference>
<dbReference type="AlphaFoldDB" id="A0A0A8JZI8"/>
<protein>
    <recommendedName>
        <fullName evidence="3">DUF3047 domain-containing protein</fullName>
    </recommendedName>
</protein>
<dbReference type="Proteomes" id="UP000031643">
    <property type="component" value="Chromosome"/>
</dbReference>
<dbReference type="EMBL" id="AP014648">
    <property type="protein sequence ID" value="BAQ15826.1"/>
    <property type="molecule type" value="Genomic_DNA"/>
</dbReference>
<gene>
    <name evidence="1" type="ORF">GL4_0357</name>
</gene>
<dbReference type="OrthoDB" id="8443660at2"/>
<accession>A0A0A8JZI8</accession>
<sequence>MLNRSFGSLRPGFLGLVDPFRPARIATAAAALAGATLVGFIPPVLARGPGMAAGLAIPFGPSLAAAGWQAVSFPGRPAARFTARGGDAVHVETAGGAGLLWRPLPASAAGATTATWRWRKALGVGPTDLSRKGGDDRLLAVYFAFVDPRDVSGRTDLKALLRSGRGDILMYVWGGQSRPGTLVNVPYFNGRGRAVVKQPADAPAEKWFEESAALADDFRRAFGRPPGRLVAIALSSDADDTGGHNIAALADLYVN</sequence>
<dbReference type="Pfam" id="PF11249">
    <property type="entry name" value="DUF3047"/>
    <property type="match status" value="1"/>
</dbReference>
<dbReference type="KEGG" id="mcg:GL4_0357"/>
<evidence type="ECO:0000313" key="1">
    <source>
        <dbReference type="EMBL" id="BAQ15826.1"/>
    </source>
</evidence>
<evidence type="ECO:0000313" key="2">
    <source>
        <dbReference type="Proteomes" id="UP000031643"/>
    </source>
</evidence>
<proteinExistence type="predicted"/>
<dbReference type="HOGENOM" id="CLU_1089076_0_0_5"/>
<organism evidence="1 2">
    <name type="scientific">Methyloceanibacter caenitepidi</name>
    <dbReference type="NCBI Taxonomy" id="1384459"/>
    <lineage>
        <taxon>Bacteria</taxon>
        <taxon>Pseudomonadati</taxon>
        <taxon>Pseudomonadota</taxon>
        <taxon>Alphaproteobacteria</taxon>
        <taxon>Hyphomicrobiales</taxon>
        <taxon>Hyphomicrobiaceae</taxon>
        <taxon>Methyloceanibacter</taxon>
    </lineage>
</organism>
<reference evidence="1 2" key="1">
    <citation type="submission" date="2014-09" db="EMBL/GenBank/DDBJ databases">
        <title>Genome sequencing of Methyloceanibacter caenitepidi Gela4.</title>
        <authorList>
            <person name="Takeuchi M."/>
            <person name="Susumu S."/>
            <person name="Kamagata Y."/>
            <person name="Oshima K."/>
            <person name="Hattori M."/>
            <person name="Iwasaki W."/>
        </authorList>
    </citation>
    <scope>NUCLEOTIDE SEQUENCE [LARGE SCALE GENOMIC DNA]</scope>
    <source>
        <strain evidence="1 2">Gela4</strain>
    </source>
</reference>
<keyword evidence="2" id="KW-1185">Reference proteome</keyword>
<dbReference type="STRING" id="1384459.GL4_0357"/>
<evidence type="ECO:0008006" key="3">
    <source>
        <dbReference type="Google" id="ProtNLM"/>
    </source>
</evidence>
<dbReference type="RefSeq" id="WP_052464042.1">
    <property type="nucleotide sequence ID" value="NZ_AP014648.1"/>
</dbReference>